<evidence type="ECO:0000313" key="10">
    <source>
        <dbReference type="EMBL" id="KAH8097001.1"/>
    </source>
</evidence>
<dbReference type="SMART" id="SM01090">
    <property type="entry name" value="Copper-fist"/>
    <property type="match status" value="1"/>
</dbReference>
<dbReference type="PROSITE" id="PS01119">
    <property type="entry name" value="COPPER_FIST_1"/>
    <property type="match status" value="1"/>
</dbReference>
<dbReference type="OrthoDB" id="5600085at2759"/>
<feature type="compositionally biased region" description="Basic and acidic residues" evidence="8">
    <location>
        <begin position="148"/>
        <end position="168"/>
    </location>
</feature>
<dbReference type="PROSITE" id="PS50073">
    <property type="entry name" value="COPPER_FIST_2"/>
    <property type="match status" value="1"/>
</dbReference>
<dbReference type="AlphaFoldDB" id="A0A8K0XP41"/>
<keyword evidence="5" id="KW-0805">Transcription regulation</keyword>
<feature type="compositionally biased region" description="Polar residues" evidence="8">
    <location>
        <begin position="489"/>
        <end position="516"/>
    </location>
</feature>
<feature type="region of interest" description="Disordered" evidence="8">
    <location>
        <begin position="253"/>
        <end position="273"/>
    </location>
</feature>
<comment type="subcellular location">
    <subcellularLocation>
        <location evidence="1">Nucleus</location>
    </subcellularLocation>
</comment>
<evidence type="ECO:0000256" key="1">
    <source>
        <dbReference type="ARBA" id="ARBA00004123"/>
    </source>
</evidence>
<keyword evidence="4" id="KW-0186">Copper</keyword>
<dbReference type="PANTHER" id="PTHR28088">
    <property type="entry name" value="TRANSCRIPTIONAL ACTIVATOR HAA1-RELATED"/>
    <property type="match status" value="1"/>
</dbReference>
<feature type="region of interest" description="Disordered" evidence="8">
    <location>
        <begin position="65"/>
        <end position="84"/>
    </location>
</feature>
<feature type="region of interest" description="Disordered" evidence="8">
    <location>
        <begin position="489"/>
        <end position="598"/>
    </location>
</feature>
<evidence type="ECO:0000256" key="6">
    <source>
        <dbReference type="ARBA" id="ARBA00023163"/>
    </source>
</evidence>
<dbReference type="GO" id="GO:0005507">
    <property type="term" value="F:copper ion binding"/>
    <property type="evidence" value="ECO:0007669"/>
    <property type="project" value="InterPro"/>
</dbReference>
<dbReference type="FunFam" id="3.90.430.10:FF:000001">
    <property type="entry name" value="Copper fist DNA-binding protein"/>
    <property type="match status" value="1"/>
</dbReference>
<evidence type="ECO:0000256" key="4">
    <source>
        <dbReference type="ARBA" id="ARBA00023008"/>
    </source>
</evidence>
<evidence type="ECO:0000256" key="5">
    <source>
        <dbReference type="ARBA" id="ARBA00023015"/>
    </source>
</evidence>
<dbReference type="SMART" id="SM00412">
    <property type="entry name" value="Cu_FIST"/>
    <property type="match status" value="1"/>
</dbReference>
<evidence type="ECO:0000256" key="3">
    <source>
        <dbReference type="ARBA" id="ARBA00022833"/>
    </source>
</evidence>
<sequence>MVFVGDKKYACETCIKGHRSSSCKHTDRPLFEIKKKGRPVTQCEHCRELRKTKQVHVKCSCEVKDDGDGPSTSSKGVKKLPASAAFPSGLPEALEASVALQRSTEGSPSGTSSPGTPAIPCTCKAGGGPCNCCSPRVPAAQSKKGKGRERAMSRSDDVTLQHDSEESVTRPAGLAAIANSGHHRPVLPRPSPSRQTTPSGPVHDPSQPPHGHSSRHQAHNELFYSPYGRAYDQAHGAELVAPEPRIPSHIPESTVASSVQSSSDEVTVPSPWSDHSTSDFPDFMPSLCGCGPNCACPGCIVHRGSAVRPSAHSCTNPNDCAACFECNFLSTAANIPPNTRLSEYTDAQYQSIDEWVRQLGTAPSGFTAGEDPVGFNLDQPTTSLQPYIPPEERDVRYDPALWQTYALWGSLQGQGVAQSECCGGRCQCGSGMCTCAADCCGCCAGCQCENCDHSGQVGQSPGSSKTLTFAESDIRDLCCGGGKPSFGQFQQPQAGPSSGPSFLSTSNAFAPNSQLRGDTLGGYESSLTVPRTVSRASSTSSHSSSQHSHSSHSSRDSIHHSPSPRDISAVQSCLSSMRDISTSSPQPPPPNHIPTAADQHRTLNSNYDFIL</sequence>
<keyword evidence="11" id="KW-1185">Reference proteome</keyword>
<feature type="compositionally biased region" description="Low complexity" evidence="8">
    <location>
        <begin position="103"/>
        <end position="116"/>
    </location>
</feature>
<comment type="caution">
    <text evidence="10">The sequence shown here is derived from an EMBL/GenBank/DDBJ whole genome shotgun (WGS) entry which is preliminary data.</text>
</comment>
<proteinExistence type="predicted"/>
<dbReference type="Pfam" id="PF00649">
    <property type="entry name" value="Copper-fist"/>
    <property type="match status" value="1"/>
</dbReference>
<dbReference type="GO" id="GO:0005634">
    <property type="term" value="C:nucleus"/>
    <property type="evidence" value="ECO:0007669"/>
    <property type="project" value="UniProtKB-SubCell"/>
</dbReference>
<organism evidence="10 11">
    <name type="scientific">Cristinia sonorae</name>
    <dbReference type="NCBI Taxonomy" id="1940300"/>
    <lineage>
        <taxon>Eukaryota</taxon>
        <taxon>Fungi</taxon>
        <taxon>Dikarya</taxon>
        <taxon>Basidiomycota</taxon>
        <taxon>Agaricomycotina</taxon>
        <taxon>Agaricomycetes</taxon>
        <taxon>Agaricomycetidae</taxon>
        <taxon>Agaricales</taxon>
        <taxon>Pleurotineae</taxon>
        <taxon>Stephanosporaceae</taxon>
        <taxon>Cristinia</taxon>
    </lineage>
</organism>
<dbReference type="EMBL" id="JAEVFJ010000021">
    <property type="protein sequence ID" value="KAH8097001.1"/>
    <property type="molecule type" value="Genomic_DNA"/>
</dbReference>
<dbReference type="PRINTS" id="PR00617">
    <property type="entry name" value="COPPERFIST"/>
</dbReference>
<dbReference type="SUPFAM" id="SSF57879">
    <property type="entry name" value="Zinc domain conserved in yeast copper-regulated transcription factors"/>
    <property type="match status" value="1"/>
</dbReference>
<dbReference type="PANTHER" id="PTHR28088:SF5">
    <property type="entry name" value="TRANSCRIPTIONAL ACTIVATOR HAA1-RELATED"/>
    <property type="match status" value="1"/>
</dbReference>
<dbReference type="GO" id="GO:0006878">
    <property type="term" value="P:intracellular copper ion homeostasis"/>
    <property type="evidence" value="ECO:0007669"/>
    <property type="project" value="TreeGrafter"/>
</dbReference>
<dbReference type="InterPro" id="IPR036395">
    <property type="entry name" value="Cu_fist_DNA-bd_dom_sf"/>
</dbReference>
<feature type="region of interest" description="Disordered" evidence="8">
    <location>
        <begin position="98"/>
        <end position="117"/>
    </location>
</feature>
<keyword evidence="2" id="KW-0479">Metal-binding</keyword>
<dbReference type="GO" id="GO:0000978">
    <property type="term" value="F:RNA polymerase II cis-regulatory region sequence-specific DNA binding"/>
    <property type="evidence" value="ECO:0007669"/>
    <property type="project" value="TreeGrafter"/>
</dbReference>
<evidence type="ECO:0000313" key="11">
    <source>
        <dbReference type="Proteomes" id="UP000813824"/>
    </source>
</evidence>
<dbReference type="Gene3D" id="3.90.430.10">
    <property type="entry name" value="Copper fist DNA-binding domain"/>
    <property type="match status" value="1"/>
</dbReference>
<dbReference type="Proteomes" id="UP000813824">
    <property type="component" value="Unassembled WGS sequence"/>
</dbReference>
<feature type="compositionally biased region" description="Polar residues" evidence="8">
    <location>
        <begin position="525"/>
        <end position="536"/>
    </location>
</feature>
<dbReference type="InterPro" id="IPR001083">
    <property type="entry name" value="Cu_fist_DNA-bd_dom"/>
</dbReference>
<keyword evidence="6" id="KW-0804">Transcription</keyword>
<feature type="compositionally biased region" description="Low complexity" evidence="8">
    <location>
        <begin position="537"/>
        <end position="548"/>
    </location>
</feature>
<keyword evidence="7" id="KW-0539">Nucleus</keyword>
<keyword evidence="3" id="KW-0862">Zinc</keyword>
<reference evidence="10" key="1">
    <citation type="journal article" date="2021" name="New Phytol.">
        <title>Evolutionary innovations through gain and loss of genes in the ectomycorrhizal Boletales.</title>
        <authorList>
            <person name="Wu G."/>
            <person name="Miyauchi S."/>
            <person name="Morin E."/>
            <person name="Kuo A."/>
            <person name="Drula E."/>
            <person name="Varga T."/>
            <person name="Kohler A."/>
            <person name="Feng B."/>
            <person name="Cao Y."/>
            <person name="Lipzen A."/>
            <person name="Daum C."/>
            <person name="Hundley H."/>
            <person name="Pangilinan J."/>
            <person name="Johnson J."/>
            <person name="Barry K."/>
            <person name="LaButti K."/>
            <person name="Ng V."/>
            <person name="Ahrendt S."/>
            <person name="Min B."/>
            <person name="Choi I.G."/>
            <person name="Park H."/>
            <person name="Plett J.M."/>
            <person name="Magnuson J."/>
            <person name="Spatafora J.W."/>
            <person name="Nagy L.G."/>
            <person name="Henrissat B."/>
            <person name="Grigoriev I.V."/>
            <person name="Yang Z.L."/>
            <person name="Xu J."/>
            <person name="Martin F.M."/>
        </authorList>
    </citation>
    <scope>NUCLEOTIDE SEQUENCE</scope>
    <source>
        <strain evidence="10">KKN 215</strain>
    </source>
</reference>
<name>A0A8K0XP41_9AGAR</name>
<feature type="compositionally biased region" description="Low complexity" evidence="8">
    <location>
        <begin position="192"/>
        <end position="201"/>
    </location>
</feature>
<accession>A0A8K0XP41</accession>
<dbReference type="GO" id="GO:0045944">
    <property type="term" value="P:positive regulation of transcription by RNA polymerase II"/>
    <property type="evidence" value="ECO:0007669"/>
    <property type="project" value="TreeGrafter"/>
</dbReference>
<evidence type="ECO:0000256" key="7">
    <source>
        <dbReference type="ARBA" id="ARBA00023242"/>
    </source>
</evidence>
<evidence type="ECO:0000256" key="8">
    <source>
        <dbReference type="SAM" id="MobiDB-lite"/>
    </source>
</evidence>
<dbReference type="GO" id="GO:0006879">
    <property type="term" value="P:intracellular iron ion homeostasis"/>
    <property type="evidence" value="ECO:0007669"/>
    <property type="project" value="TreeGrafter"/>
</dbReference>
<evidence type="ECO:0000256" key="2">
    <source>
        <dbReference type="ARBA" id="ARBA00022723"/>
    </source>
</evidence>
<evidence type="ECO:0000259" key="9">
    <source>
        <dbReference type="PROSITE" id="PS50073"/>
    </source>
</evidence>
<feature type="compositionally biased region" description="Low complexity" evidence="8">
    <location>
        <begin position="253"/>
        <end position="268"/>
    </location>
</feature>
<protein>
    <submittedName>
        <fullName evidence="10">ACE1 transcription factor</fullName>
    </submittedName>
</protein>
<dbReference type="InterPro" id="IPR051763">
    <property type="entry name" value="Copper_Homeo_Regul"/>
</dbReference>
<dbReference type="GO" id="GO:0000981">
    <property type="term" value="F:DNA-binding transcription factor activity, RNA polymerase II-specific"/>
    <property type="evidence" value="ECO:0007669"/>
    <property type="project" value="TreeGrafter"/>
</dbReference>
<feature type="domain" description="Copper-fist" evidence="9">
    <location>
        <begin position="1"/>
        <end position="40"/>
    </location>
</feature>
<feature type="compositionally biased region" description="Polar residues" evidence="8">
    <location>
        <begin position="569"/>
        <end position="580"/>
    </location>
</feature>
<feature type="region of interest" description="Disordered" evidence="8">
    <location>
        <begin position="137"/>
        <end position="216"/>
    </location>
</feature>
<gene>
    <name evidence="10" type="ORF">BXZ70DRAFT_303446</name>
</gene>